<sequence length="362" mass="39788">MNDTPFLVLVGTKAQFIKTAPLLREMDRRNVAYQLVYTGQHSETFDLLEAAFGTRAPDDQLVPGTEASTHGSFLAWTLSFWWQAIKRLRRWRGARAGLVHGDTASTLFGAIALRLAGVPVVHVEAGLRSTRLLEPFPEEIVRRLVSRLARLHLAPDRASAANLAGVRGTVVDTRGNTLRDALALALGRWPAPPRAGGLGGYAVVSMHRAENLGRKEDFDLLMGEVLHAASMLPVRFVLHPATRERIRASQWSARLEAAPQLQLLERMDYPDFIELLVGSCCLLTDGGSNQEEAAMLGLPTLLLRRATERLDGLDNGIELSHLKPEAIRAFVARHAGSSWTLRAIPEDSPSARVIEALEAMPR</sequence>
<dbReference type="EMBL" id="JAIKTS010000001">
    <property type="protein sequence ID" value="MCL7713181.1"/>
    <property type="molecule type" value="Genomic_DNA"/>
</dbReference>
<dbReference type="Gene3D" id="3.40.50.2000">
    <property type="entry name" value="Glycogen Phosphorylase B"/>
    <property type="match status" value="2"/>
</dbReference>
<name>A0ABT0SDJ9_9GAMM</name>
<feature type="domain" description="UDP-N-acetylglucosamine 2-epimerase" evidence="6">
    <location>
        <begin position="26"/>
        <end position="333"/>
    </location>
</feature>
<reference evidence="7 8" key="1">
    <citation type="submission" date="2021-08" db="EMBL/GenBank/DDBJ databases">
        <title>Novel members of of the genus Stenotrophomonas from differernt environment.</title>
        <authorList>
            <person name="Deng Y."/>
        </authorList>
    </citation>
    <scope>NUCLEOTIDE SEQUENCE [LARGE SCALE GENOMIC DNA]</scope>
    <source>
        <strain evidence="7 8">CPCC 101365</strain>
    </source>
</reference>
<gene>
    <name evidence="7" type="ORF">K5L01_00725</name>
</gene>
<organism evidence="7 8">
    <name type="scientific">Stenotrophomonas mori</name>
    <dbReference type="NCBI Taxonomy" id="2871096"/>
    <lineage>
        <taxon>Bacteria</taxon>
        <taxon>Pseudomonadati</taxon>
        <taxon>Pseudomonadota</taxon>
        <taxon>Gammaproteobacteria</taxon>
        <taxon>Lysobacterales</taxon>
        <taxon>Lysobacteraceae</taxon>
        <taxon>Stenotrophomonas</taxon>
    </lineage>
</organism>
<evidence type="ECO:0000256" key="5">
    <source>
        <dbReference type="RuleBase" id="RU003513"/>
    </source>
</evidence>
<keyword evidence="1 5" id="KW-0413">Isomerase</keyword>
<comment type="catalytic activity">
    <reaction evidence="2">
        <text>UDP-N-acetyl-alpha-D-glucosamine = UDP-N-acetyl-alpha-D-mannosamine</text>
        <dbReference type="Rhea" id="RHEA:17213"/>
        <dbReference type="ChEBI" id="CHEBI:57705"/>
        <dbReference type="ChEBI" id="CHEBI:68623"/>
        <dbReference type="EC" id="5.1.3.14"/>
    </reaction>
</comment>
<dbReference type="Proteomes" id="UP001431235">
    <property type="component" value="Unassembled WGS sequence"/>
</dbReference>
<evidence type="ECO:0000256" key="3">
    <source>
        <dbReference type="ARBA" id="ARBA00038209"/>
    </source>
</evidence>
<dbReference type="InterPro" id="IPR003331">
    <property type="entry name" value="UDP_GlcNAc_Epimerase_2_dom"/>
</dbReference>
<evidence type="ECO:0000313" key="8">
    <source>
        <dbReference type="Proteomes" id="UP001431235"/>
    </source>
</evidence>
<keyword evidence="8" id="KW-1185">Reference proteome</keyword>
<evidence type="ECO:0000256" key="1">
    <source>
        <dbReference type="ARBA" id="ARBA00023235"/>
    </source>
</evidence>
<comment type="caution">
    <text evidence="7">The sequence shown here is derived from an EMBL/GenBank/DDBJ whole genome shotgun (WGS) entry which is preliminary data.</text>
</comment>
<dbReference type="PANTHER" id="PTHR43174:SF2">
    <property type="entry name" value="UDP-N-ACETYLGLUCOSAMINE 2-EPIMERASE"/>
    <property type="match status" value="1"/>
</dbReference>
<evidence type="ECO:0000259" key="6">
    <source>
        <dbReference type="Pfam" id="PF02350"/>
    </source>
</evidence>
<evidence type="ECO:0000313" key="7">
    <source>
        <dbReference type="EMBL" id="MCL7713181.1"/>
    </source>
</evidence>
<dbReference type="RefSeq" id="WP_250061024.1">
    <property type="nucleotide sequence ID" value="NZ_JAIKTS010000001.1"/>
</dbReference>
<evidence type="ECO:0000256" key="2">
    <source>
        <dbReference type="ARBA" id="ARBA00036080"/>
    </source>
</evidence>
<proteinExistence type="inferred from homology"/>
<protein>
    <recommendedName>
        <fullName evidence="4">UDP-N-acetylglucosamine 2-epimerase (non-hydrolyzing)</fullName>
        <ecNumber evidence="4">5.1.3.14</ecNumber>
    </recommendedName>
</protein>
<dbReference type="Pfam" id="PF02350">
    <property type="entry name" value="Epimerase_2"/>
    <property type="match status" value="1"/>
</dbReference>
<evidence type="ECO:0000256" key="4">
    <source>
        <dbReference type="ARBA" id="ARBA00038858"/>
    </source>
</evidence>
<dbReference type="EC" id="5.1.3.14" evidence="4"/>
<accession>A0ABT0SDJ9</accession>
<comment type="similarity">
    <text evidence="3 5">Belongs to the UDP-N-acetylglucosamine 2-epimerase family.</text>
</comment>
<dbReference type="SUPFAM" id="SSF53756">
    <property type="entry name" value="UDP-Glycosyltransferase/glycogen phosphorylase"/>
    <property type="match status" value="1"/>
</dbReference>
<dbReference type="PANTHER" id="PTHR43174">
    <property type="entry name" value="UDP-N-ACETYLGLUCOSAMINE 2-EPIMERASE"/>
    <property type="match status" value="1"/>
</dbReference>
<dbReference type="InterPro" id="IPR029767">
    <property type="entry name" value="WecB-like"/>
</dbReference>